<sequence>MVRPSGCKATHVTCIYKGVGGSHDLGMQSSGGLSGVKYSDAINGLVMSFLVVLRSLAEQVDCGVRLMIKPSVLR</sequence>
<evidence type="ECO:0000313" key="2">
    <source>
        <dbReference type="Proteomes" id="UP000285378"/>
    </source>
</evidence>
<gene>
    <name evidence="1" type="ORF">BK670_20880</name>
</gene>
<dbReference type="Proteomes" id="UP000285378">
    <property type="component" value="Unassembled WGS sequence"/>
</dbReference>
<reference evidence="1 2" key="1">
    <citation type="submission" date="2016-10" db="EMBL/GenBank/DDBJ databases">
        <title>Comparative genome analysis of multiple Pseudomonas spp. focuses on biocontrol and plant growth promoting traits.</title>
        <authorList>
            <person name="Tao X.-Y."/>
            <person name="Taylor C.G."/>
        </authorList>
    </citation>
    <scope>NUCLEOTIDE SEQUENCE [LARGE SCALE GENOMIC DNA]</scope>
    <source>
        <strain evidence="1 2">28B5</strain>
    </source>
</reference>
<accession>A0A423MB53</accession>
<proteinExistence type="predicted"/>
<evidence type="ECO:0000313" key="1">
    <source>
        <dbReference type="EMBL" id="RON79985.1"/>
    </source>
</evidence>
<name>A0A423MB53_PSEFL</name>
<dbReference type="OrthoDB" id="6905036at2"/>
<comment type="caution">
    <text evidence="1">The sequence shown here is derived from an EMBL/GenBank/DDBJ whole genome shotgun (WGS) entry which is preliminary data.</text>
</comment>
<dbReference type="AlphaFoldDB" id="A0A423MB53"/>
<dbReference type="EMBL" id="MOBX01000014">
    <property type="protein sequence ID" value="RON79985.1"/>
    <property type="molecule type" value="Genomic_DNA"/>
</dbReference>
<protein>
    <submittedName>
        <fullName evidence="1">Uncharacterized protein</fullName>
    </submittedName>
</protein>
<organism evidence="1 2">
    <name type="scientific">Pseudomonas fluorescens</name>
    <dbReference type="NCBI Taxonomy" id="294"/>
    <lineage>
        <taxon>Bacteria</taxon>
        <taxon>Pseudomonadati</taxon>
        <taxon>Pseudomonadota</taxon>
        <taxon>Gammaproteobacteria</taxon>
        <taxon>Pseudomonadales</taxon>
        <taxon>Pseudomonadaceae</taxon>
        <taxon>Pseudomonas</taxon>
    </lineage>
</organism>